<dbReference type="Pfam" id="PF00005">
    <property type="entry name" value="ABC_tran"/>
    <property type="match status" value="2"/>
</dbReference>
<evidence type="ECO:0000256" key="6">
    <source>
        <dbReference type="ARBA" id="ARBA00022741"/>
    </source>
</evidence>
<evidence type="ECO:0000256" key="1">
    <source>
        <dbReference type="ARBA" id="ARBA00004651"/>
    </source>
</evidence>
<dbReference type="RefSeq" id="WP_368497753.1">
    <property type="nucleotide sequence ID" value="NZ_CP162511.1"/>
</dbReference>
<dbReference type="GO" id="GO:0005886">
    <property type="term" value="C:plasma membrane"/>
    <property type="evidence" value="ECO:0007669"/>
    <property type="project" value="UniProtKB-SubCell"/>
</dbReference>
<keyword evidence="7 13" id="KW-0067">ATP-binding</keyword>
<evidence type="ECO:0000256" key="9">
    <source>
        <dbReference type="ARBA" id="ARBA00023136"/>
    </source>
</evidence>
<evidence type="ECO:0000256" key="4">
    <source>
        <dbReference type="ARBA" id="ARBA00022692"/>
    </source>
</evidence>
<dbReference type="SMART" id="SM00382">
    <property type="entry name" value="AAA"/>
    <property type="match status" value="2"/>
</dbReference>
<evidence type="ECO:0000256" key="5">
    <source>
        <dbReference type="ARBA" id="ARBA00022737"/>
    </source>
</evidence>
<feature type="domain" description="ABC transporter" evidence="12">
    <location>
        <begin position="306"/>
        <end position="546"/>
    </location>
</feature>
<dbReference type="InterPro" id="IPR001851">
    <property type="entry name" value="ABC_transp_permease"/>
</dbReference>
<dbReference type="InterPro" id="IPR003439">
    <property type="entry name" value="ABC_transporter-like_ATP-bd"/>
</dbReference>
<dbReference type="Gene3D" id="3.40.50.300">
    <property type="entry name" value="P-loop containing nucleotide triphosphate hydrolases"/>
    <property type="match status" value="2"/>
</dbReference>
<keyword evidence="9 11" id="KW-0472">Membrane</keyword>
<accession>A0AB39BFW0</accession>
<evidence type="ECO:0000256" key="10">
    <source>
        <dbReference type="SAM" id="MobiDB-lite"/>
    </source>
</evidence>
<dbReference type="GO" id="GO:0005524">
    <property type="term" value="F:ATP binding"/>
    <property type="evidence" value="ECO:0007669"/>
    <property type="project" value="UniProtKB-KW"/>
</dbReference>
<feature type="transmembrane region" description="Helical" evidence="11">
    <location>
        <begin position="653"/>
        <end position="676"/>
    </location>
</feature>
<dbReference type="GO" id="GO:0022857">
    <property type="term" value="F:transmembrane transporter activity"/>
    <property type="evidence" value="ECO:0007669"/>
    <property type="project" value="InterPro"/>
</dbReference>
<dbReference type="InterPro" id="IPR003593">
    <property type="entry name" value="AAA+_ATPase"/>
</dbReference>
<dbReference type="EMBL" id="CP162511">
    <property type="protein sequence ID" value="XDI05365.1"/>
    <property type="molecule type" value="Genomic_DNA"/>
</dbReference>
<dbReference type="InterPro" id="IPR050107">
    <property type="entry name" value="ABC_carbohydrate_import_ATPase"/>
</dbReference>
<name>A0AB39BFW0_9MICO</name>
<keyword evidence="4 11" id="KW-0812">Transmembrane</keyword>
<dbReference type="CDD" id="cd06579">
    <property type="entry name" value="TM_PBP1_transp_AraH_like"/>
    <property type="match status" value="1"/>
</dbReference>
<proteinExistence type="predicted"/>
<sequence>MTEPTTASVSSSIPPASVPSASAPTGAGVAAGPGRASGALLTLSGIGKQYPGVRALDDVSLEVLPGEVHAVLGENGAGKSTLVGIAAGSVVPDDGTIDLGAGPRPRMFPREAREQGLAIVYQIPALAPSLTVVDAMLLLLPESVRPSRRAATQWTAELFARLGLEIDVRRRVSAISQREAHLVEIAAALASDPKVLVLDEPTEALGADETAWLFAQVHELLAKGSGVVYITHRIPEVMEIADRMTVLRDGKVVGRGDVAGYSAEQIVELIVGRSLETTFPHKAGGASVDAAPGTEAAPGAGAGGGAGTEVLSVTRFTGRAFRDVTFEARGGQIVGLAGVEGNGQREFMKALAGAVRSSGVVRLNGRELRALTTRRATAEGIVWLPGDRLGEAMFGQLSVRENVIAPNLAAAMPAGFTAPRTEERLVHQAIGGLAVKTPTIETPITSLSGGSQQKVLLARARLGSPAVLLVEDPTQGVDAGARVEIYSFLRAMADDGVAVVILSTDAVELEGLCDRVVVFSRGRVQAELAGSRLTEREITGAAVLATETSISDDTDAAELTSKKGLPLVQRGEVQTVSLVVISMALVAVTAGIAPSFLSPLSMGALLASAAILILVGLAQLAVVITGGIDLSIGSVVALSAVIISFFGEGGPGMLALGVAVALVAGVVVGVVNGILITRLGMPPVIATLVSSIAVLGGAQLLRPQPGGQASAELMTALGTAIAGVPLVLVVAIVVAVLLWLGLNNTGLGRGFRAAGSDALKATRMGVDVNRMRLLATIASSVLAAVAGVVLYTKTGIGDAGAAQAFTLTSVTAIVIAGVSIFGGSGSALAVAAAALLLQTITSALPFLGVNLSWQYWIQGIFVLVAAVLPMAVRLRKRRSIPG</sequence>
<keyword evidence="8 11" id="KW-1133">Transmembrane helix</keyword>
<evidence type="ECO:0000256" key="8">
    <source>
        <dbReference type="ARBA" id="ARBA00022989"/>
    </source>
</evidence>
<evidence type="ECO:0000259" key="12">
    <source>
        <dbReference type="PROSITE" id="PS50893"/>
    </source>
</evidence>
<dbReference type="InterPro" id="IPR027417">
    <property type="entry name" value="P-loop_NTPase"/>
</dbReference>
<comment type="subcellular location">
    <subcellularLocation>
        <location evidence="1">Cell membrane</location>
        <topology evidence="1">Multi-pass membrane protein</topology>
    </subcellularLocation>
</comment>
<keyword evidence="5" id="KW-0677">Repeat</keyword>
<feature type="domain" description="ABC transporter" evidence="12">
    <location>
        <begin position="41"/>
        <end position="274"/>
    </location>
</feature>
<feature type="transmembrane region" description="Helical" evidence="11">
    <location>
        <begin position="630"/>
        <end position="647"/>
    </location>
</feature>
<protein>
    <submittedName>
        <fullName evidence="13">ATP-binding cassette domain-containing protein</fullName>
    </submittedName>
</protein>
<feature type="transmembrane region" description="Helical" evidence="11">
    <location>
        <begin position="576"/>
        <end position="597"/>
    </location>
</feature>
<dbReference type="PANTHER" id="PTHR43790">
    <property type="entry name" value="CARBOHYDRATE TRANSPORT ATP-BINDING PROTEIN MG119-RELATED"/>
    <property type="match status" value="1"/>
</dbReference>
<evidence type="ECO:0000313" key="13">
    <source>
        <dbReference type="EMBL" id="XDI05365.1"/>
    </source>
</evidence>
<keyword evidence="2" id="KW-0813">Transport</keyword>
<organism evidence="13">
    <name type="scientific">Herbiconiux sp. A18JL235</name>
    <dbReference type="NCBI Taxonomy" id="3152363"/>
    <lineage>
        <taxon>Bacteria</taxon>
        <taxon>Bacillati</taxon>
        <taxon>Actinomycetota</taxon>
        <taxon>Actinomycetes</taxon>
        <taxon>Micrococcales</taxon>
        <taxon>Microbacteriaceae</taxon>
        <taxon>Herbiconiux</taxon>
    </lineage>
</organism>
<evidence type="ECO:0000256" key="3">
    <source>
        <dbReference type="ARBA" id="ARBA00022475"/>
    </source>
</evidence>
<dbReference type="AlphaFoldDB" id="A0AB39BFW0"/>
<dbReference type="CDD" id="cd03216">
    <property type="entry name" value="ABC_Carb_Monos_I"/>
    <property type="match status" value="1"/>
</dbReference>
<feature type="transmembrane region" description="Helical" evidence="11">
    <location>
        <begin position="603"/>
        <end position="623"/>
    </location>
</feature>
<feature type="transmembrane region" description="Helical" evidence="11">
    <location>
        <begin position="773"/>
        <end position="792"/>
    </location>
</feature>
<dbReference type="PROSITE" id="PS50893">
    <property type="entry name" value="ABC_TRANSPORTER_2"/>
    <property type="match status" value="2"/>
</dbReference>
<dbReference type="Pfam" id="PF02653">
    <property type="entry name" value="BPD_transp_2"/>
    <property type="match status" value="1"/>
</dbReference>
<keyword evidence="6" id="KW-0547">Nucleotide-binding</keyword>
<feature type="region of interest" description="Disordered" evidence="10">
    <location>
        <begin position="1"/>
        <end position="29"/>
    </location>
</feature>
<evidence type="ECO:0000256" key="11">
    <source>
        <dbReference type="SAM" id="Phobius"/>
    </source>
</evidence>
<feature type="transmembrane region" description="Helical" evidence="11">
    <location>
        <begin position="804"/>
        <end position="821"/>
    </location>
</feature>
<dbReference type="CDD" id="cd03215">
    <property type="entry name" value="ABC_Carb_Monos_II"/>
    <property type="match status" value="1"/>
</dbReference>
<feature type="transmembrane region" description="Helical" evidence="11">
    <location>
        <begin position="853"/>
        <end position="872"/>
    </location>
</feature>
<dbReference type="PANTHER" id="PTHR43790:SF9">
    <property type="entry name" value="GALACTOFURANOSE TRANSPORTER ATP-BINDING PROTEIN YTFR"/>
    <property type="match status" value="1"/>
</dbReference>
<evidence type="ECO:0000256" key="2">
    <source>
        <dbReference type="ARBA" id="ARBA00022448"/>
    </source>
</evidence>
<feature type="transmembrane region" description="Helical" evidence="11">
    <location>
        <begin position="828"/>
        <end position="847"/>
    </location>
</feature>
<dbReference type="GO" id="GO:0016887">
    <property type="term" value="F:ATP hydrolysis activity"/>
    <property type="evidence" value="ECO:0007669"/>
    <property type="project" value="InterPro"/>
</dbReference>
<keyword evidence="3" id="KW-1003">Cell membrane</keyword>
<gene>
    <name evidence="13" type="ORF">ABFY20_18915</name>
</gene>
<evidence type="ECO:0000256" key="7">
    <source>
        <dbReference type="ARBA" id="ARBA00022840"/>
    </source>
</evidence>
<feature type="transmembrane region" description="Helical" evidence="11">
    <location>
        <begin position="713"/>
        <end position="742"/>
    </location>
</feature>
<reference evidence="13" key="1">
    <citation type="submission" date="2024-05" db="EMBL/GenBank/DDBJ databases">
        <title>Herbiconiux sp. A18JL235.</title>
        <authorList>
            <person name="Zhang G."/>
        </authorList>
    </citation>
    <scope>NUCLEOTIDE SEQUENCE</scope>
    <source>
        <strain evidence="13">A18JL235</strain>
    </source>
</reference>
<dbReference type="SUPFAM" id="SSF52540">
    <property type="entry name" value="P-loop containing nucleoside triphosphate hydrolases"/>
    <property type="match status" value="2"/>
</dbReference>